<dbReference type="InterPro" id="IPR018060">
    <property type="entry name" value="HTH_AraC"/>
</dbReference>
<dbReference type="InterPro" id="IPR018062">
    <property type="entry name" value="HTH_AraC-typ_CS"/>
</dbReference>
<dbReference type="InterPro" id="IPR009057">
    <property type="entry name" value="Homeodomain-like_sf"/>
</dbReference>
<evidence type="ECO:0000256" key="4">
    <source>
        <dbReference type="SAM" id="Phobius"/>
    </source>
</evidence>
<protein>
    <submittedName>
        <fullName evidence="6">Helix-turn-helix domain-containing protein</fullName>
    </submittedName>
</protein>
<keyword evidence="1" id="KW-0805">Transcription regulation</keyword>
<sequence length="787" mass="90487">MLRTIRENNKSIWLRFFVPYLIILIVPLLIGLFAYTKTSTIMSNEAAKSNLLLLDQAKTTIDRRLSDVEMLAQQLITNTGVLSFQGIREPFKDTNLIRLLETRKSIADYGLYNNFILDYALMFKNSEIALTPHKTYTLPKFYQDYMTYTDMDYQTWYDQFLKPYHKREYFPAQPVRLAGKNVDLVTYIQSMGLSSNPQGAIMVLIDNKELMQLLKGVDVSSGGWAYIADQNGNIITGASGAGEEGVKPVSLDARRPSGFFNHQIGSKTMSVTYTTSTYNGWKFVAVQPTYVVMDKVNYIKRITLIVLAVSLLLGLFCALYLSYRNSRPVQTIIARISDKLSFEHIRGKDAYGFIENTIARLISNNEELETEIEAHKPFLRAAFFQRLLAGSFMTLEEIKAQQNHIRINLDGRFYMVALLQFEKNDHFDNADLLQELDIKRVVAKEVIRSLFESDVYFHDAGENKTAMLFVCNFDDLDECRRNITENLMKAEELLGHQFQAKSDFAVGGSYSNLLEVSRSYEEAMRALNYKVSELSEGIVWYCDLPKTNENYVYPGDVEIRLINYAKVGNKKEVSEILEQLYKWNFRDRKLSAYMFRLFLYELSGSFIKLIDQASISEAEISEFVDNMINQDQIHNQSRMFESVTDTFLKICDTVELRKKSHNNEMIQNIIAFLQEAYVDESLNLSAVADRFHISEMYLSQFFKEQSGVNFSSYIEDLRMNQAKNLLGATKLSVNEIAAAVGYNSSNTFCRAFKRIHATTPLVYRKTLGKKKDILITQDRIQKAVQDK</sequence>
<keyword evidence="3" id="KW-0804">Transcription</keyword>
<evidence type="ECO:0000256" key="3">
    <source>
        <dbReference type="ARBA" id="ARBA00023163"/>
    </source>
</evidence>
<dbReference type="PROSITE" id="PS00041">
    <property type="entry name" value="HTH_ARAC_FAMILY_1"/>
    <property type="match status" value="1"/>
</dbReference>
<dbReference type="Gene3D" id="1.10.10.60">
    <property type="entry name" value="Homeodomain-like"/>
    <property type="match status" value="2"/>
</dbReference>
<evidence type="ECO:0000256" key="2">
    <source>
        <dbReference type="ARBA" id="ARBA00023125"/>
    </source>
</evidence>
<dbReference type="PANTHER" id="PTHR43280:SF2">
    <property type="entry name" value="HTH-TYPE TRANSCRIPTIONAL REGULATOR EXSA"/>
    <property type="match status" value="1"/>
</dbReference>
<evidence type="ECO:0000259" key="5">
    <source>
        <dbReference type="PROSITE" id="PS01124"/>
    </source>
</evidence>
<feature type="transmembrane region" description="Helical" evidence="4">
    <location>
        <begin position="12"/>
        <end position="35"/>
    </location>
</feature>
<keyword evidence="4" id="KW-0472">Membrane</keyword>
<proteinExistence type="predicted"/>
<feature type="transmembrane region" description="Helical" evidence="4">
    <location>
        <begin position="302"/>
        <end position="323"/>
    </location>
</feature>
<dbReference type="Pfam" id="PF12833">
    <property type="entry name" value="HTH_18"/>
    <property type="match status" value="1"/>
</dbReference>
<gene>
    <name evidence="6" type="ORF">K0U00_17400</name>
</gene>
<organism evidence="6 7">
    <name type="scientific">Paenibacillus sepulcri</name>
    <dbReference type="NCBI Taxonomy" id="359917"/>
    <lineage>
        <taxon>Bacteria</taxon>
        <taxon>Bacillati</taxon>
        <taxon>Bacillota</taxon>
        <taxon>Bacilli</taxon>
        <taxon>Bacillales</taxon>
        <taxon>Paenibacillaceae</taxon>
        <taxon>Paenibacillus</taxon>
    </lineage>
</organism>
<dbReference type="EMBL" id="JAHZIK010000437">
    <property type="protein sequence ID" value="MBW7455806.1"/>
    <property type="molecule type" value="Genomic_DNA"/>
</dbReference>
<dbReference type="RefSeq" id="WP_210038873.1">
    <property type="nucleotide sequence ID" value="NZ_JBHLVU010000011.1"/>
</dbReference>
<feature type="domain" description="HTH araC/xylS-type" evidence="5">
    <location>
        <begin position="667"/>
        <end position="766"/>
    </location>
</feature>
<reference evidence="6 7" key="1">
    <citation type="submission" date="2021-07" db="EMBL/GenBank/DDBJ databases">
        <title>Paenibacillus radiodurans sp. nov., isolated from the southeastern edge of Tengger Desert.</title>
        <authorList>
            <person name="Zhang G."/>
        </authorList>
    </citation>
    <scope>NUCLEOTIDE SEQUENCE [LARGE SCALE GENOMIC DNA]</scope>
    <source>
        <strain evidence="6 7">CCM 7311</strain>
    </source>
</reference>
<name>A0ABS7C4Y5_9BACL</name>
<dbReference type="PANTHER" id="PTHR43280">
    <property type="entry name" value="ARAC-FAMILY TRANSCRIPTIONAL REGULATOR"/>
    <property type="match status" value="1"/>
</dbReference>
<accession>A0ABS7C4Y5</accession>
<dbReference type="PROSITE" id="PS01124">
    <property type="entry name" value="HTH_ARAC_FAMILY_2"/>
    <property type="match status" value="1"/>
</dbReference>
<evidence type="ECO:0000313" key="6">
    <source>
        <dbReference type="EMBL" id="MBW7455806.1"/>
    </source>
</evidence>
<dbReference type="SUPFAM" id="SSF46689">
    <property type="entry name" value="Homeodomain-like"/>
    <property type="match status" value="1"/>
</dbReference>
<dbReference type="SMART" id="SM00342">
    <property type="entry name" value="HTH_ARAC"/>
    <property type="match status" value="1"/>
</dbReference>
<comment type="caution">
    <text evidence="6">The sequence shown here is derived from an EMBL/GenBank/DDBJ whole genome shotgun (WGS) entry which is preliminary data.</text>
</comment>
<keyword evidence="7" id="KW-1185">Reference proteome</keyword>
<dbReference type="Gene3D" id="3.30.450.20">
    <property type="entry name" value="PAS domain"/>
    <property type="match status" value="1"/>
</dbReference>
<dbReference type="Proteomes" id="UP001519887">
    <property type="component" value="Unassembled WGS sequence"/>
</dbReference>
<evidence type="ECO:0000256" key="1">
    <source>
        <dbReference type="ARBA" id="ARBA00023015"/>
    </source>
</evidence>
<keyword evidence="4" id="KW-0812">Transmembrane</keyword>
<keyword evidence="4" id="KW-1133">Transmembrane helix</keyword>
<evidence type="ECO:0000313" key="7">
    <source>
        <dbReference type="Proteomes" id="UP001519887"/>
    </source>
</evidence>
<keyword evidence="2" id="KW-0238">DNA-binding</keyword>